<dbReference type="Gene3D" id="1.10.455.10">
    <property type="entry name" value="Ribosomal protein S7 domain"/>
    <property type="match status" value="1"/>
</dbReference>
<evidence type="ECO:0000256" key="1">
    <source>
        <dbReference type="ARBA" id="ARBA00007151"/>
    </source>
</evidence>
<feature type="compositionally biased region" description="Polar residues" evidence="4">
    <location>
        <begin position="34"/>
        <end position="47"/>
    </location>
</feature>
<organism evidence="6 7">
    <name type="scientific">Lithohypha guttulata</name>
    <dbReference type="NCBI Taxonomy" id="1690604"/>
    <lineage>
        <taxon>Eukaryota</taxon>
        <taxon>Fungi</taxon>
        <taxon>Dikarya</taxon>
        <taxon>Ascomycota</taxon>
        <taxon>Pezizomycotina</taxon>
        <taxon>Eurotiomycetes</taxon>
        <taxon>Chaetothyriomycetidae</taxon>
        <taxon>Chaetothyriales</taxon>
        <taxon>Trichomeriaceae</taxon>
        <taxon>Lithohypha</taxon>
    </lineage>
</organism>
<dbReference type="Proteomes" id="UP001345013">
    <property type="component" value="Unassembled WGS sequence"/>
</dbReference>
<feature type="region of interest" description="Disordered" evidence="4">
    <location>
        <begin position="236"/>
        <end position="270"/>
    </location>
</feature>
<evidence type="ECO:0000256" key="2">
    <source>
        <dbReference type="ARBA" id="ARBA00022980"/>
    </source>
</evidence>
<evidence type="ECO:0000313" key="7">
    <source>
        <dbReference type="Proteomes" id="UP001345013"/>
    </source>
</evidence>
<comment type="similarity">
    <text evidence="1">Belongs to the universal ribosomal protein uS7 family.</text>
</comment>
<dbReference type="Pfam" id="PF00177">
    <property type="entry name" value="Ribosomal_S7"/>
    <property type="match status" value="1"/>
</dbReference>
<evidence type="ECO:0000256" key="3">
    <source>
        <dbReference type="ARBA" id="ARBA00023274"/>
    </source>
</evidence>
<evidence type="ECO:0000313" key="6">
    <source>
        <dbReference type="EMBL" id="KAK5102391.1"/>
    </source>
</evidence>
<keyword evidence="7" id="KW-1185">Reference proteome</keyword>
<comment type="caution">
    <text evidence="6">The sequence shown here is derived from an EMBL/GenBank/DDBJ whole genome shotgun (WGS) entry which is preliminary data.</text>
</comment>
<sequence length="382" mass="41638">MPSPSCLLRPVRQAAFRPRPQVLKRKLALIAQTQTRLASNVSGNDQKFTPAPPGEEPKGPNEGVSHSMHVTEEQAAYDKIQGDTPPDIDGQGTPVQEVLQRDGVSEDKIPQVMKDDMQPPGSGQKRSYSTSARRLAHTDMAQSQISENGMVVGMEYPDAGPGHKFPLPDVSSVSRLDHLKRRYDPVVEQVTKSIMRDGKLSLAQKNMSTILSILRTAPPPQLNPAFPGRTLLLSDSASASTSTPQPPNQNPFSPVPTPPDAPPTHLPRSTLPLHPIEYLTTTIDSIAPLVKIRQQKGLAGGGASLPIPVPLGIRQRRRQAIQWILAAADARKEVKLAERVAKTLVEIAEGRSPVWERRGMVHRLGVSARSNVRSGRGGMRRR</sequence>
<accession>A0ABR0KPN5</accession>
<feature type="compositionally biased region" description="Pro residues" evidence="4">
    <location>
        <begin position="244"/>
        <end position="265"/>
    </location>
</feature>
<dbReference type="InterPro" id="IPR036823">
    <property type="entry name" value="Ribosomal_uS7_dom_sf"/>
</dbReference>
<protein>
    <recommendedName>
        <fullName evidence="5">Small ribosomal subunit protein uS7 domain-containing protein</fullName>
    </recommendedName>
</protein>
<evidence type="ECO:0000259" key="5">
    <source>
        <dbReference type="Pfam" id="PF00177"/>
    </source>
</evidence>
<dbReference type="EMBL" id="JAVRRG010000002">
    <property type="protein sequence ID" value="KAK5102391.1"/>
    <property type="molecule type" value="Genomic_DNA"/>
</dbReference>
<reference evidence="6 7" key="1">
    <citation type="submission" date="2023-08" db="EMBL/GenBank/DDBJ databases">
        <title>Black Yeasts Isolated from many extreme environments.</title>
        <authorList>
            <person name="Coleine C."/>
            <person name="Stajich J.E."/>
            <person name="Selbmann L."/>
        </authorList>
    </citation>
    <scope>NUCLEOTIDE SEQUENCE [LARGE SCALE GENOMIC DNA]</scope>
    <source>
        <strain evidence="6 7">CCFEE 5885</strain>
    </source>
</reference>
<feature type="domain" description="Small ribosomal subunit protein uS7" evidence="5">
    <location>
        <begin position="181"/>
        <end position="369"/>
    </location>
</feature>
<proteinExistence type="inferred from homology"/>
<evidence type="ECO:0000256" key="4">
    <source>
        <dbReference type="SAM" id="MobiDB-lite"/>
    </source>
</evidence>
<dbReference type="InterPro" id="IPR000235">
    <property type="entry name" value="Ribosomal_uS7"/>
</dbReference>
<feature type="region of interest" description="Disordered" evidence="4">
    <location>
        <begin position="34"/>
        <end position="70"/>
    </location>
</feature>
<name>A0ABR0KPN5_9EURO</name>
<keyword evidence="3" id="KW-0687">Ribonucleoprotein</keyword>
<dbReference type="InterPro" id="IPR023798">
    <property type="entry name" value="Ribosomal_uS7_dom"/>
</dbReference>
<dbReference type="PANTHER" id="PTHR11205">
    <property type="entry name" value="RIBOSOMAL PROTEIN S7"/>
    <property type="match status" value="1"/>
</dbReference>
<gene>
    <name evidence="6" type="ORF">LTR24_000302</name>
</gene>
<dbReference type="SUPFAM" id="SSF47973">
    <property type="entry name" value="Ribosomal protein S7"/>
    <property type="match status" value="1"/>
</dbReference>
<keyword evidence="2" id="KW-0689">Ribosomal protein</keyword>